<evidence type="ECO:0000313" key="6">
    <source>
        <dbReference type="Proteomes" id="UP000027936"/>
    </source>
</evidence>
<evidence type="ECO:0000259" key="4">
    <source>
        <dbReference type="PROSITE" id="PS50949"/>
    </source>
</evidence>
<dbReference type="GeneID" id="89467691"/>
<proteinExistence type="predicted"/>
<evidence type="ECO:0000256" key="1">
    <source>
        <dbReference type="ARBA" id="ARBA00023015"/>
    </source>
</evidence>
<dbReference type="SUPFAM" id="SSF46785">
    <property type="entry name" value="Winged helix' DNA-binding domain"/>
    <property type="match status" value="1"/>
</dbReference>
<dbReference type="Proteomes" id="UP000027936">
    <property type="component" value="Unassembled WGS sequence"/>
</dbReference>
<organism evidence="5 6">
    <name type="scientific">Schinkia azotoformans MEV2011</name>
    <dbReference type="NCBI Taxonomy" id="1348973"/>
    <lineage>
        <taxon>Bacteria</taxon>
        <taxon>Bacillati</taxon>
        <taxon>Bacillota</taxon>
        <taxon>Bacilli</taxon>
        <taxon>Bacillales</taxon>
        <taxon>Bacillaceae</taxon>
        <taxon>Calidifontibacillus/Schinkia group</taxon>
        <taxon>Schinkia</taxon>
    </lineage>
</organism>
<dbReference type="PATRIC" id="fig|1348973.3.peg.491"/>
<evidence type="ECO:0000256" key="3">
    <source>
        <dbReference type="ARBA" id="ARBA00023163"/>
    </source>
</evidence>
<dbReference type="RefSeq" id="WP_003331087.1">
    <property type="nucleotide sequence ID" value="NZ_JJRY01000001.1"/>
</dbReference>
<keyword evidence="1" id="KW-0805">Transcription regulation</keyword>
<dbReference type="OrthoDB" id="362473at2"/>
<evidence type="ECO:0000256" key="2">
    <source>
        <dbReference type="ARBA" id="ARBA00023125"/>
    </source>
</evidence>
<keyword evidence="3" id="KW-0804">Transcription</keyword>
<dbReference type="Pfam" id="PF00392">
    <property type="entry name" value="GntR"/>
    <property type="match status" value="1"/>
</dbReference>
<dbReference type="GO" id="GO:0003700">
    <property type="term" value="F:DNA-binding transcription factor activity"/>
    <property type="evidence" value="ECO:0007669"/>
    <property type="project" value="InterPro"/>
</dbReference>
<dbReference type="CDD" id="cd07377">
    <property type="entry name" value="WHTH_GntR"/>
    <property type="match status" value="1"/>
</dbReference>
<dbReference type="GO" id="GO:0003677">
    <property type="term" value="F:DNA binding"/>
    <property type="evidence" value="ECO:0007669"/>
    <property type="project" value="UniProtKB-KW"/>
</dbReference>
<keyword evidence="2" id="KW-0238">DNA-binding</keyword>
<protein>
    <submittedName>
        <fullName evidence="5">Putative transcriptional regulator</fullName>
    </submittedName>
</protein>
<name>A0A072NRZ1_SCHAZ</name>
<dbReference type="AlphaFoldDB" id="A0A072NRZ1"/>
<dbReference type="Gene3D" id="1.10.10.10">
    <property type="entry name" value="Winged helix-like DNA-binding domain superfamily/Winged helix DNA-binding domain"/>
    <property type="match status" value="1"/>
</dbReference>
<feature type="domain" description="HTH gntR-type" evidence="4">
    <location>
        <begin position="7"/>
        <end position="75"/>
    </location>
</feature>
<gene>
    <name evidence="5" type="ORF">M670_00505</name>
</gene>
<dbReference type="InterPro" id="IPR036390">
    <property type="entry name" value="WH_DNA-bd_sf"/>
</dbReference>
<dbReference type="InterPro" id="IPR036388">
    <property type="entry name" value="WH-like_DNA-bd_sf"/>
</dbReference>
<dbReference type="SMART" id="SM00345">
    <property type="entry name" value="HTH_GNTR"/>
    <property type="match status" value="1"/>
</dbReference>
<dbReference type="PANTHER" id="PTHR38445">
    <property type="entry name" value="HTH-TYPE TRANSCRIPTIONAL REPRESSOR YTRA"/>
    <property type="match status" value="1"/>
</dbReference>
<accession>A0A072NRZ1</accession>
<dbReference type="InterPro" id="IPR000524">
    <property type="entry name" value="Tscrpt_reg_HTH_GntR"/>
</dbReference>
<dbReference type="PROSITE" id="PS50949">
    <property type="entry name" value="HTH_GNTR"/>
    <property type="match status" value="1"/>
</dbReference>
<comment type="caution">
    <text evidence="5">The sequence shown here is derived from an EMBL/GenBank/DDBJ whole genome shotgun (WGS) entry which is preliminary data.</text>
</comment>
<evidence type="ECO:0000313" key="5">
    <source>
        <dbReference type="EMBL" id="KEF40479.1"/>
    </source>
</evidence>
<dbReference type="PANTHER" id="PTHR38445:SF6">
    <property type="entry name" value="GNTR-FAMILY TRANSCRIPTIONAL REGULATOR"/>
    <property type="match status" value="1"/>
</dbReference>
<sequence>MNFESNLPIYIQIMNLIKTKIVSGELKRGDKLPSVRELSKELKVNPNTIQRAYQELEREEFVYTQRGMGTFVTENTDTIQNVKKSMATGLIDQFFSEMKNLGFKNDEIKEMVSHWLAKEE</sequence>
<reference evidence="5 6" key="1">
    <citation type="submission" date="2014-04" db="EMBL/GenBank/DDBJ databases">
        <title>Draft genome sequence of Bacillus azotoformans MEV2011, a (co-) denitrifying strain unable to grow in the presence of oxygen.</title>
        <authorList>
            <person name="Nielsen M."/>
            <person name="Schreiber L."/>
            <person name="Finster K."/>
            <person name="Schramm A."/>
        </authorList>
    </citation>
    <scope>NUCLEOTIDE SEQUENCE [LARGE SCALE GENOMIC DNA]</scope>
    <source>
        <strain evidence="5 6">MEV2011</strain>
    </source>
</reference>
<dbReference type="EMBL" id="JJRY01000001">
    <property type="protein sequence ID" value="KEF40479.1"/>
    <property type="molecule type" value="Genomic_DNA"/>
</dbReference>